<evidence type="ECO:0000256" key="9">
    <source>
        <dbReference type="ARBA" id="ARBA00022842"/>
    </source>
</evidence>
<evidence type="ECO:0000259" key="15">
    <source>
        <dbReference type="PROSITE" id="PS50862"/>
    </source>
</evidence>
<keyword evidence="4 13" id="KW-0963">Cytoplasm</keyword>
<evidence type="ECO:0000256" key="5">
    <source>
        <dbReference type="ARBA" id="ARBA00022598"/>
    </source>
</evidence>
<dbReference type="RefSeq" id="WP_291029851.1">
    <property type="nucleotide sequence ID" value="NZ_CALESN010000024.1"/>
</dbReference>
<evidence type="ECO:0000256" key="4">
    <source>
        <dbReference type="ARBA" id="ARBA00022490"/>
    </source>
</evidence>
<keyword evidence="8 13" id="KW-0067">ATP-binding</keyword>
<dbReference type="Gene3D" id="3.30.930.10">
    <property type="entry name" value="Bira Bifunctional Protein, Domain 2"/>
    <property type="match status" value="1"/>
</dbReference>
<name>A0A212IZ24_9BACT</name>
<dbReference type="GO" id="GO:0000287">
    <property type="term" value="F:magnesium ion binding"/>
    <property type="evidence" value="ECO:0007669"/>
    <property type="project" value="UniProtKB-UniRule"/>
</dbReference>
<keyword evidence="7 13" id="KW-0547">Nucleotide-binding</keyword>
<keyword evidence="14" id="KW-0175">Coiled coil</keyword>
<dbReference type="GO" id="GO:0005524">
    <property type="term" value="F:ATP binding"/>
    <property type="evidence" value="ECO:0007669"/>
    <property type="project" value="UniProtKB-UniRule"/>
</dbReference>
<feature type="domain" description="Aminoacyl-transfer RNA synthetases class-II family profile" evidence="15">
    <location>
        <begin position="107"/>
        <end position="314"/>
    </location>
</feature>
<dbReference type="NCBIfam" id="TIGR00468">
    <property type="entry name" value="pheS"/>
    <property type="match status" value="1"/>
</dbReference>
<protein>
    <recommendedName>
        <fullName evidence="13">Phenylalanine--tRNA ligase alpha subunit</fullName>
        <ecNumber evidence="13">6.1.1.20</ecNumber>
    </recommendedName>
    <alternativeName>
        <fullName evidence="13">Phenylalanyl-tRNA synthetase alpha subunit</fullName>
        <shortName evidence="13">PheRS</shortName>
    </alternativeName>
</protein>
<evidence type="ECO:0000256" key="6">
    <source>
        <dbReference type="ARBA" id="ARBA00022723"/>
    </source>
</evidence>
<evidence type="ECO:0000256" key="1">
    <source>
        <dbReference type="ARBA" id="ARBA00004496"/>
    </source>
</evidence>
<dbReference type="CDD" id="cd00496">
    <property type="entry name" value="PheRS_alpha_core"/>
    <property type="match status" value="1"/>
</dbReference>
<gene>
    <name evidence="13 16" type="primary">pheS</name>
    <name evidence="16" type="ORF">KL86DYS2_10359</name>
</gene>
<dbReference type="InterPro" id="IPR004529">
    <property type="entry name" value="Phe-tRNA-synth_IIc_asu"/>
</dbReference>
<dbReference type="SUPFAM" id="SSF46589">
    <property type="entry name" value="tRNA-binding arm"/>
    <property type="match status" value="1"/>
</dbReference>
<dbReference type="AlphaFoldDB" id="A0A212IZ24"/>
<evidence type="ECO:0000256" key="8">
    <source>
        <dbReference type="ARBA" id="ARBA00022840"/>
    </source>
</evidence>
<dbReference type="PANTHER" id="PTHR11538:SF41">
    <property type="entry name" value="PHENYLALANINE--TRNA LIGASE, MITOCHONDRIAL"/>
    <property type="match status" value="1"/>
</dbReference>
<reference evidence="16" key="1">
    <citation type="submission" date="2016-04" db="EMBL/GenBank/DDBJ databases">
        <authorList>
            <person name="Evans L.H."/>
            <person name="Alamgir A."/>
            <person name="Owens N."/>
            <person name="Weber N.D."/>
            <person name="Virtaneva K."/>
            <person name="Barbian K."/>
            <person name="Babar A."/>
            <person name="Rosenke K."/>
        </authorList>
    </citation>
    <scope>NUCLEOTIDE SEQUENCE</scope>
    <source>
        <strain evidence="16">86-2</strain>
    </source>
</reference>
<evidence type="ECO:0000256" key="2">
    <source>
        <dbReference type="ARBA" id="ARBA00010207"/>
    </source>
</evidence>
<evidence type="ECO:0000256" key="3">
    <source>
        <dbReference type="ARBA" id="ARBA00011209"/>
    </source>
</evidence>
<evidence type="ECO:0000256" key="12">
    <source>
        <dbReference type="ARBA" id="ARBA00049255"/>
    </source>
</evidence>
<organism evidence="16">
    <name type="scientific">uncultured Dysgonomonas sp</name>
    <dbReference type="NCBI Taxonomy" id="206096"/>
    <lineage>
        <taxon>Bacteria</taxon>
        <taxon>Pseudomonadati</taxon>
        <taxon>Bacteroidota</taxon>
        <taxon>Bacteroidia</taxon>
        <taxon>Bacteroidales</taxon>
        <taxon>Dysgonomonadaceae</taxon>
        <taxon>Dysgonomonas</taxon>
        <taxon>environmental samples</taxon>
    </lineage>
</organism>
<evidence type="ECO:0000256" key="7">
    <source>
        <dbReference type="ARBA" id="ARBA00022741"/>
    </source>
</evidence>
<dbReference type="GO" id="GO:0005737">
    <property type="term" value="C:cytoplasm"/>
    <property type="evidence" value="ECO:0007669"/>
    <property type="project" value="UniProtKB-SubCell"/>
</dbReference>
<sequence length="339" mass="38698">MIDRINKLLAEIEGLKASKADEIEVLRIKYLSKKGEVSALMNDFRTVAAEQKREVGIKLNELKEKAQERINQLKESLENSQTVDEAIDLTRTAAPIELGTRHPLSIVRKEICDIFRRLGFSIAEGPEIEDDWHVFSSLNFAEDHPARDMQDTFFIARSPEIVLRTHTSSVQTRVMEKQQPPIRIICPGRVYRNEAISYRAHCFFHQVEALYIDKNVSFADLKQALLFVAKELFGADTKIRLRPSYFPFTEPSAEMDISCNICGGKGCPFCKHTGWVEILGCGMVDPNVLENCGIDSKVYTGYALGMGVERITNLKYRVKDLRMFSENDQRFLDQFESAY</sequence>
<dbReference type="HAMAP" id="MF_00281">
    <property type="entry name" value="Phe_tRNA_synth_alpha1"/>
    <property type="match status" value="1"/>
</dbReference>
<evidence type="ECO:0000256" key="14">
    <source>
        <dbReference type="SAM" id="Coils"/>
    </source>
</evidence>
<dbReference type="InterPro" id="IPR006195">
    <property type="entry name" value="aa-tRNA-synth_II"/>
</dbReference>
<dbReference type="GO" id="GO:0004826">
    <property type="term" value="F:phenylalanine-tRNA ligase activity"/>
    <property type="evidence" value="ECO:0007669"/>
    <property type="project" value="UniProtKB-UniRule"/>
</dbReference>
<dbReference type="FunFam" id="3.30.930.10:FF:000003">
    <property type="entry name" value="Phenylalanine--tRNA ligase alpha subunit"/>
    <property type="match status" value="1"/>
</dbReference>
<dbReference type="SUPFAM" id="SSF55681">
    <property type="entry name" value="Class II aaRS and biotin synthetases"/>
    <property type="match status" value="1"/>
</dbReference>
<dbReference type="InterPro" id="IPR022911">
    <property type="entry name" value="Phe_tRNA_ligase_alpha1_bac"/>
</dbReference>
<feature type="binding site" evidence="13">
    <location>
        <position position="250"/>
    </location>
    <ligand>
        <name>Mg(2+)</name>
        <dbReference type="ChEBI" id="CHEBI:18420"/>
        <note>shared with beta subunit</note>
    </ligand>
</feature>
<keyword evidence="5 13" id="KW-0436">Ligase</keyword>
<feature type="coiled-coil region" evidence="14">
    <location>
        <begin position="56"/>
        <end position="83"/>
    </location>
</feature>
<dbReference type="EC" id="6.1.1.20" evidence="13"/>
<dbReference type="Pfam" id="PF01409">
    <property type="entry name" value="tRNA-synt_2d"/>
    <property type="match status" value="1"/>
</dbReference>
<evidence type="ECO:0000256" key="13">
    <source>
        <dbReference type="HAMAP-Rule" id="MF_00281"/>
    </source>
</evidence>
<keyword evidence="6 13" id="KW-0479">Metal-binding</keyword>
<evidence type="ECO:0000313" key="16">
    <source>
        <dbReference type="EMBL" id="SBV92420.1"/>
    </source>
</evidence>
<dbReference type="PANTHER" id="PTHR11538">
    <property type="entry name" value="PHENYLALANYL-TRNA SYNTHETASE"/>
    <property type="match status" value="1"/>
</dbReference>
<proteinExistence type="inferred from homology"/>
<keyword evidence="10 13" id="KW-0648">Protein biosynthesis</keyword>
<comment type="catalytic activity">
    <reaction evidence="12 13">
        <text>tRNA(Phe) + L-phenylalanine + ATP = L-phenylalanyl-tRNA(Phe) + AMP + diphosphate + H(+)</text>
        <dbReference type="Rhea" id="RHEA:19413"/>
        <dbReference type="Rhea" id="RHEA-COMP:9668"/>
        <dbReference type="Rhea" id="RHEA-COMP:9699"/>
        <dbReference type="ChEBI" id="CHEBI:15378"/>
        <dbReference type="ChEBI" id="CHEBI:30616"/>
        <dbReference type="ChEBI" id="CHEBI:33019"/>
        <dbReference type="ChEBI" id="CHEBI:58095"/>
        <dbReference type="ChEBI" id="CHEBI:78442"/>
        <dbReference type="ChEBI" id="CHEBI:78531"/>
        <dbReference type="ChEBI" id="CHEBI:456215"/>
        <dbReference type="EC" id="6.1.1.20"/>
    </reaction>
</comment>
<comment type="cofactor">
    <cofactor evidence="13">
        <name>Mg(2+)</name>
        <dbReference type="ChEBI" id="CHEBI:18420"/>
    </cofactor>
    <text evidence="13">Binds 2 magnesium ions per tetramer.</text>
</comment>
<dbReference type="InterPro" id="IPR002319">
    <property type="entry name" value="Phenylalanyl-tRNA_Synthase"/>
</dbReference>
<dbReference type="InterPro" id="IPR045864">
    <property type="entry name" value="aa-tRNA-synth_II/BPL/LPL"/>
</dbReference>
<evidence type="ECO:0000256" key="11">
    <source>
        <dbReference type="ARBA" id="ARBA00023146"/>
    </source>
</evidence>
<comment type="subunit">
    <text evidence="3 13">Tetramer of two alpha and two beta subunits.</text>
</comment>
<dbReference type="InterPro" id="IPR004188">
    <property type="entry name" value="Phe-tRNA_ligase_II_N"/>
</dbReference>
<keyword evidence="11 13" id="KW-0030">Aminoacyl-tRNA synthetase</keyword>
<dbReference type="GO" id="GO:0000049">
    <property type="term" value="F:tRNA binding"/>
    <property type="evidence" value="ECO:0007669"/>
    <property type="project" value="InterPro"/>
</dbReference>
<comment type="similarity">
    <text evidence="2 13">Belongs to the class-II aminoacyl-tRNA synthetase family. Phe-tRNA synthetase alpha subunit type 1 subfamily.</text>
</comment>
<dbReference type="PROSITE" id="PS50862">
    <property type="entry name" value="AA_TRNA_LIGASE_II"/>
    <property type="match status" value="1"/>
</dbReference>
<dbReference type="EMBL" id="FLUL01000001">
    <property type="protein sequence ID" value="SBV92420.1"/>
    <property type="molecule type" value="Genomic_DNA"/>
</dbReference>
<keyword evidence="9 13" id="KW-0460">Magnesium</keyword>
<evidence type="ECO:0000256" key="10">
    <source>
        <dbReference type="ARBA" id="ARBA00022917"/>
    </source>
</evidence>
<comment type="subcellular location">
    <subcellularLocation>
        <location evidence="1 13">Cytoplasm</location>
    </subcellularLocation>
</comment>
<dbReference type="GO" id="GO:0006432">
    <property type="term" value="P:phenylalanyl-tRNA aminoacylation"/>
    <property type="evidence" value="ECO:0007669"/>
    <property type="project" value="UniProtKB-UniRule"/>
</dbReference>
<accession>A0A212IZ24</accession>
<dbReference type="InterPro" id="IPR010978">
    <property type="entry name" value="tRNA-bd_arm"/>
</dbReference>
<dbReference type="Pfam" id="PF02912">
    <property type="entry name" value="Phe_tRNA-synt_N"/>
    <property type="match status" value="1"/>
</dbReference>